<proteinExistence type="predicted"/>
<sequence length="113" mass="12783">HSHVHNHWSRIGPAQGTVQPQREFLNNSNLYSSERRNRILCNKMTMCSTEGVFVSAGNRSVSAVMTRLQDLCPDYVAALRHCPHPADFNHLAAFLEQHSVSEHDMFSPGNKVR</sequence>
<gene>
    <name evidence="1" type="ORF">g.45792</name>
</gene>
<dbReference type="EMBL" id="GEDC01026659">
    <property type="protein sequence ID" value="JAS10639.1"/>
    <property type="molecule type" value="Transcribed_RNA"/>
</dbReference>
<name>A0A1B6CBC8_9HEMI</name>
<reference evidence="1" key="1">
    <citation type="submission" date="2015-12" db="EMBL/GenBank/DDBJ databases">
        <title>De novo transcriptome assembly of four potential Pierce s Disease insect vectors from Arizona vineyards.</title>
        <authorList>
            <person name="Tassone E.E."/>
        </authorList>
    </citation>
    <scope>NUCLEOTIDE SEQUENCE</scope>
</reference>
<accession>A0A1B6CBC8</accession>
<organism evidence="1">
    <name type="scientific">Clastoptera arizonana</name>
    <name type="common">Arizona spittle bug</name>
    <dbReference type="NCBI Taxonomy" id="38151"/>
    <lineage>
        <taxon>Eukaryota</taxon>
        <taxon>Metazoa</taxon>
        <taxon>Ecdysozoa</taxon>
        <taxon>Arthropoda</taxon>
        <taxon>Hexapoda</taxon>
        <taxon>Insecta</taxon>
        <taxon>Pterygota</taxon>
        <taxon>Neoptera</taxon>
        <taxon>Paraneoptera</taxon>
        <taxon>Hemiptera</taxon>
        <taxon>Auchenorrhyncha</taxon>
        <taxon>Cercopoidea</taxon>
        <taxon>Clastopteridae</taxon>
        <taxon>Clastoptera</taxon>
    </lineage>
</organism>
<feature type="non-terminal residue" evidence="1">
    <location>
        <position position="1"/>
    </location>
</feature>
<evidence type="ECO:0000313" key="1">
    <source>
        <dbReference type="EMBL" id="JAS10639.1"/>
    </source>
</evidence>
<dbReference type="AlphaFoldDB" id="A0A1B6CBC8"/>
<protein>
    <submittedName>
        <fullName evidence="1">Uncharacterized protein</fullName>
    </submittedName>
</protein>